<dbReference type="Proteomes" id="UP001212498">
    <property type="component" value="Unassembled WGS sequence"/>
</dbReference>
<dbReference type="InterPro" id="IPR011251">
    <property type="entry name" value="Luciferase-like_dom"/>
</dbReference>
<dbReference type="InterPro" id="IPR050172">
    <property type="entry name" value="SsuD_RutA_monooxygenase"/>
</dbReference>
<feature type="domain" description="Luciferase-like" evidence="5">
    <location>
        <begin position="25"/>
        <end position="272"/>
    </location>
</feature>
<dbReference type="InterPro" id="IPR019921">
    <property type="entry name" value="Lucif-like_OxRdtase_Rv2161c"/>
</dbReference>
<keyword evidence="1" id="KW-0285">Flavoprotein</keyword>
<dbReference type="PANTHER" id="PTHR42847">
    <property type="entry name" value="ALKANESULFONATE MONOOXYGENASE"/>
    <property type="match status" value="1"/>
</dbReference>
<dbReference type="Gene3D" id="3.20.20.30">
    <property type="entry name" value="Luciferase-like domain"/>
    <property type="match status" value="1"/>
</dbReference>
<keyword evidence="7" id="KW-1185">Reference proteome</keyword>
<name>A0ABT4T396_9ACTN</name>
<proteinExistence type="predicted"/>
<dbReference type="SUPFAM" id="SSF51679">
    <property type="entry name" value="Bacterial luciferase-like"/>
    <property type="match status" value="1"/>
</dbReference>
<dbReference type="InterPro" id="IPR036661">
    <property type="entry name" value="Luciferase-like_sf"/>
</dbReference>
<keyword evidence="3" id="KW-0560">Oxidoreductase</keyword>
<evidence type="ECO:0000259" key="5">
    <source>
        <dbReference type="Pfam" id="PF00296"/>
    </source>
</evidence>
<dbReference type="RefSeq" id="WP_271277764.1">
    <property type="nucleotide sequence ID" value="NZ_BAABFD010000014.1"/>
</dbReference>
<dbReference type="PANTHER" id="PTHR42847:SF4">
    <property type="entry name" value="ALKANESULFONATE MONOOXYGENASE-RELATED"/>
    <property type="match status" value="1"/>
</dbReference>
<dbReference type="EMBL" id="JAPNUD010000069">
    <property type="protein sequence ID" value="MDA0643511.1"/>
    <property type="molecule type" value="Genomic_DNA"/>
</dbReference>
<evidence type="ECO:0000313" key="6">
    <source>
        <dbReference type="EMBL" id="MDA0643511.1"/>
    </source>
</evidence>
<protein>
    <submittedName>
        <fullName evidence="6">LLM class F420-dependent oxidoreductase</fullName>
    </submittedName>
</protein>
<evidence type="ECO:0000256" key="1">
    <source>
        <dbReference type="ARBA" id="ARBA00022630"/>
    </source>
</evidence>
<accession>A0ABT4T396</accession>
<keyword evidence="4" id="KW-0503">Monooxygenase</keyword>
<sequence>MTRTTCSFGIHLPPGEHDTDGLGLRGMAALVDRRGFESLWVSDHTVLIEEPRSRYPFSESGEFYLQADSDWYDWVVALSFLAAATTTTRLGVAVAVIPHRHPILLAKQLATLDRLSGGRVSLGAGAGWLTEEFDALGVPFAARGKRMDATIDLMRATWTGAPPPGEYGPFTVPPGVRTHPTPVQERVPILVGGESPAALRRAASRGDGWFGTIAGGRMEPGHLREVVATLRAEAAAAGKDPHGLDVTLRVAARAGDVFTPAFEEYLRDLVKSGATRLTFDLGWRSASRSDEILHRLRELSDAF</sequence>
<evidence type="ECO:0000313" key="7">
    <source>
        <dbReference type="Proteomes" id="UP001212498"/>
    </source>
</evidence>
<comment type="caution">
    <text evidence="6">The sequence shown here is derived from an EMBL/GenBank/DDBJ whole genome shotgun (WGS) entry which is preliminary data.</text>
</comment>
<keyword evidence="2" id="KW-0288">FMN</keyword>
<dbReference type="NCBIfam" id="TIGR03619">
    <property type="entry name" value="F420_Rv2161c"/>
    <property type="match status" value="1"/>
</dbReference>
<evidence type="ECO:0000256" key="2">
    <source>
        <dbReference type="ARBA" id="ARBA00022643"/>
    </source>
</evidence>
<gene>
    <name evidence="6" type="ORF">OUY24_23020</name>
</gene>
<reference evidence="6 7" key="1">
    <citation type="submission" date="2022-11" db="EMBL/GenBank/DDBJ databases">
        <title>Nonomuraea corallina sp. nov., a new species of the genus Nonomuraea isolated from sea side sediment in Thai sea.</title>
        <authorList>
            <person name="Ngamcharungchit C."/>
            <person name="Matsumoto A."/>
            <person name="Suriyachadkun C."/>
            <person name="Panbangred W."/>
            <person name="Inahashi Y."/>
            <person name="Intra B."/>
        </authorList>
    </citation>
    <scope>NUCLEOTIDE SEQUENCE [LARGE SCALE GENOMIC DNA]</scope>
    <source>
        <strain evidence="6 7">DSM 43553</strain>
    </source>
</reference>
<organism evidence="6 7">
    <name type="scientific">Nonomuraea ferruginea</name>
    <dbReference type="NCBI Taxonomy" id="46174"/>
    <lineage>
        <taxon>Bacteria</taxon>
        <taxon>Bacillati</taxon>
        <taxon>Actinomycetota</taxon>
        <taxon>Actinomycetes</taxon>
        <taxon>Streptosporangiales</taxon>
        <taxon>Streptosporangiaceae</taxon>
        <taxon>Nonomuraea</taxon>
    </lineage>
</organism>
<evidence type="ECO:0000256" key="4">
    <source>
        <dbReference type="ARBA" id="ARBA00023033"/>
    </source>
</evidence>
<evidence type="ECO:0000256" key="3">
    <source>
        <dbReference type="ARBA" id="ARBA00023002"/>
    </source>
</evidence>
<dbReference type="Pfam" id="PF00296">
    <property type="entry name" value="Bac_luciferase"/>
    <property type="match status" value="1"/>
</dbReference>